<evidence type="ECO:0000313" key="6">
    <source>
        <dbReference type="Proteomes" id="UP001596137"/>
    </source>
</evidence>
<dbReference type="NCBIfam" id="NF002332">
    <property type="entry name" value="PRK01293.1"/>
    <property type="match status" value="1"/>
</dbReference>
<dbReference type="Pfam" id="PF20866">
    <property type="entry name" value="MdcG_N"/>
    <property type="match status" value="1"/>
</dbReference>
<feature type="domain" description="Phosphoribosyl-dephospho-CoA transferase MdcG N-terminal" evidence="4">
    <location>
        <begin position="4"/>
        <end position="75"/>
    </location>
</feature>
<protein>
    <submittedName>
        <fullName evidence="5">Malonate decarboxylase holo-ACP synthase</fullName>
    </submittedName>
</protein>
<keyword evidence="1" id="KW-0808">Transferase</keyword>
<dbReference type="InterPro" id="IPR049180">
    <property type="entry name" value="MdcG_C"/>
</dbReference>
<reference evidence="6" key="1">
    <citation type="journal article" date="2019" name="Int. J. Syst. Evol. Microbiol.">
        <title>The Global Catalogue of Microorganisms (GCM) 10K type strain sequencing project: providing services to taxonomists for standard genome sequencing and annotation.</title>
        <authorList>
            <consortium name="The Broad Institute Genomics Platform"/>
            <consortium name="The Broad Institute Genome Sequencing Center for Infectious Disease"/>
            <person name="Wu L."/>
            <person name="Ma J."/>
        </authorList>
    </citation>
    <scope>NUCLEOTIDE SEQUENCE [LARGE SCALE GENOMIC DNA]</scope>
    <source>
        <strain evidence="6">JCM 30346</strain>
    </source>
</reference>
<dbReference type="Proteomes" id="UP001596137">
    <property type="component" value="Unassembled WGS sequence"/>
</dbReference>
<evidence type="ECO:0000256" key="1">
    <source>
        <dbReference type="ARBA" id="ARBA00022679"/>
    </source>
</evidence>
<accession>A0ABW1NJ87</accession>
<name>A0ABW1NJ87_9ACTN</name>
<keyword evidence="2" id="KW-0548">Nucleotidyltransferase</keyword>
<keyword evidence="6" id="KW-1185">Reference proteome</keyword>
<organism evidence="5 6">
    <name type="scientific">Sphaerisporangium aureirubrum</name>
    <dbReference type="NCBI Taxonomy" id="1544736"/>
    <lineage>
        <taxon>Bacteria</taxon>
        <taxon>Bacillati</taxon>
        <taxon>Actinomycetota</taxon>
        <taxon>Actinomycetes</taxon>
        <taxon>Streptosporangiales</taxon>
        <taxon>Streptosporangiaceae</taxon>
        <taxon>Sphaerisporangium</taxon>
    </lineage>
</organism>
<gene>
    <name evidence="5" type="ORF">ACFP1K_19915</name>
</gene>
<proteinExistence type="predicted"/>
<feature type="domain" description="Phosphoribosyl-dephospho-CoA transferase MdcG C-terminal" evidence="3">
    <location>
        <begin position="96"/>
        <end position="197"/>
    </location>
</feature>
<evidence type="ECO:0000259" key="3">
    <source>
        <dbReference type="Pfam" id="PF10620"/>
    </source>
</evidence>
<dbReference type="InterPro" id="IPR017557">
    <property type="entry name" value="Holo-ACP_synthase"/>
</dbReference>
<sequence>MTARPHDLLRLAGSTVLGDGLPGWAHASLATCPWGVVRRAPHPSGFVPIDVRGPEPGQRLAALVPLDAVTHIVPPEHLTGRRPRFALLGLILAAVARELAAELEDALWGPIGGVGFELATGRPATHPGSDLDLLIRAPRRFPPADAARLVTAFAALPGHVDCQLETPCGGIALNEWARTGAPVLASTDHGPRLVDDPWTLP</sequence>
<evidence type="ECO:0000313" key="5">
    <source>
        <dbReference type="EMBL" id="MFC6083449.1"/>
    </source>
</evidence>
<comment type="caution">
    <text evidence="5">The sequence shown here is derived from an EMBL/GenBank/DDBJ whole genome shotgun (WGS) entry which is preliminary data.</text>
</comment>
<evidence type="ECO:0000259" key="4">
    <source>
        <dbReference type="Pfam" id="PF20866"/>
    </source>
</evidence>
<dbReference type="EMBL" id="JBHSRF010000028">
    <property type="protein sequence ID" value="MFC6083449.1"/>
    <property type="molecule type" value="Genomic_DNA"/>
</dbReference>
<dbReference type="InterPro" id="IPR048903">
    <property type="entry name" value="MdcG_N"/>
</dbReference>
<dbReference type="NCBIfam" id="TIGR03135">
    <property type="entry name" value="malonate_mdcG"/>
    <property type="match status" value="1"/>
</dbReference>
<evidence type="ECO:0000256" key="2">
    <source>
        <dbReference type="ARBA" id="ARBA00022695"/>
    </source>
</evidence>
<dbReference type="Pfam" id="PF10620">
    <property type="entry name" value="MdcG"/>
    <property type="match status" value="1"/>
</dbReference>
<dbReference type="RefSeq" id="WP_380755409.1">
    <property type="nucleotide sequence ID" value="NZ_JBHSRF010000028.1"/>
</dbReference>